<sequence length="114" mass="12357">MPCKQTPRQPTPGPSGTQWLEELFCKPPIPGPSPSSKPPEDVPTCEAEPEVAPTQSTEEPFAWLLSLTIRPLDPPSPSPFFFPNSSTIPSTPSHCLQAPNRLFPPGAKLLAFLQ</sequence>
<feature type="region of interest" description="Disordered" evidence="1">
    <location>
        <begin position="1"/>
        <end position="57"/>
    </location>
</feature>
<name>A0A9Q3D4N7_9BASI</name>
<dbReference type="AlphaFoldDB" id="A0A9Q3D4N7"/>
<proteinExistence type="predicted"/>
<feature type="compositionally biased region" description="Pro residues" evidence="1">
    <location>
        <begin position="27"/>
        <end position="37"/>
    </location>
</feature>
<protein>
    <submittedName>
        <fullName evidence="2">Uncharacterized protein</fullName>
    </submittedName>
</protein>
<dbReference type="EMBL" id="AVOT02013228">
    <property type="protein sequence ID" value="MBW0495675.1"/>
    <property type="molecule type" value="Genomic_DNA"/>
</dbReference>
<reference evidence="2" key="1">
    <citation type="submission" date="2021-03" db="EMBL/GenBank/DDBJ databases">
        <title>Draft genome sequence of rust myrtle Austropuccinia psidii MF-1, a brazilian biotype.</title>
        <authorList>
            <person name="Quecine M.C."/>
            <person name="Pachon D.M.R."/>
            <person name="Bonatelli M.L."/>
            <person name="Correr F.H."/>
            <person name="Franceschini L.M."/>
            <person name="Leite T.F."/>
            <person name="Margarido G.R.A."/>
            <person name="Almeida C.A."/>
            <person name="Ferrarezi J.A."/>
            <person name="Labate C.A."/>
        </authorList>
    </citation>
    <scope>NUCLEOTIDE SEQUENCE</scope>
    <source>
        <strain evidence="2">MF-1</strain>
    </source>
</reference>
<dbReference type="Proteomes" id="UP000765509">
    <property type="component" value="Unassembled WGS sequence"/>
</dbReference>
<evidence type="ECO:0000313" key="3">
    <source>
        <dbReference type="Proteomes" id="UP000765509"/>
    </source>
</evidence>
<accession>A0A9Q3D4N7</accession>
<comment type="caution">
    <text evidence="2">The sequence shown here is derived from an EMBL/GenBank/DDBJ whole genome shotgun (WGS) entry which is preliminary data.</text>
</comment>
<evidence type="ECO:0000256" key="1">
    <source>
        <dbReference type="SAM" id="MobiDB-lite"/>
    </source>
</evidence>
<gene>
    <name evidence="2" type="ORF">O181_035390</name>
</gene>
<organism evidence="2 3">
    <name type="scientific">Austropuccinia psidii MF-1</name>
    <dbReference type="NCBI Taxonomy" id="1389203"/>
    <lineage>
        <taxon>Eukaryota</taxon>
        <taxon>Fungi</taxon>
        <taxon>Dikarya</taxon>
        <taxon>Basidiomycota</taxon>
        <taxon>Pucciniomycotina</taxon>
        <taxon>Pucciniomycetes</taxon>
        <taxon>Pucciniales</taxon>
        <taxon>Sphaerophragmiaceae</taxon>
        <taxon>Austropuccinia</taxon>
    </lineage>
</organism>
<evidence type="ECO:0000313" key="2">
    <source>
        <dbReference type="EMBL" id="MBW0495675.1"/>
    </source>
</evidence>
<keyword evidence="3" id="KW-1185">Reference proteome</keyword>